<protein>
    <recommendedName>
        <fullName evidence="2">Transposase IS66 central domain-containing protein</fullName>
    </recommendedName>
</protein>
<feature type="domain" description="Transposase IS66 central" evidence="2">
    <location>
        <begin position="86"/>
        <end position="344"/>
    </location>
</feature>
<proteinExistence type="predicted"/>
<evidence type="ECO:0000256" key="1">
    <source>
        <dbReference type="SAM" id="MobiDB-lite"/>
    </source>
</evidence>
<name>A0A133VJG1_9EURY</name>
<reference evidence="3 4" key="1">
    <citation type="journal article" date="2016" name="Sci. Rep.">
        <title>Metabolic traits of an uncultured archaeal lineage -MSBL1- from brine pools of the Red Sea.</title>
        <authorList>
            <person name="Mwirichia R."/>
            <person name="Alam I."/>
            <person name="Rashid M."/>
            <person name="Vinu M."/>
            <person name="Ba-Alawi W."/>
            <person name="Anthony Kamau A."/>
            <person name="Kamanda Ngugi D."/>
            <person name="Goker M."/>
            <person name="Klenk H.P."/>
            <person name="Bajic V."/>
            <person name="Stingl U."/>
        </authorList>
    </citation>
    <scope>NUCLEOTIDE SEQUENCE [LARGE SCALE GENOMIC DNA]</scope>
    <source>
        <strain evidence="3">SCGC-AAA382C18</strain>
    </source>
</reference>
<dbReference type="NCBIfam" id="NF033517">
    <property type="entry name" value="transpos_IS66"/>
    <property type="match status" value="1"/>
</dbReference>
<feature type="region of interest" description="Disordered" evidence="1">
    <location>
        <begin position="256"/>
        <end position="275"/>
    </location>
</feature>
<dbReference type="AlphaFoldDB" id="A0A133VJG1"/>
<dbReference type="Pfam" id="PF03050">
    <property type="entry name" value="DDE_Tnp_IS66"/>
    <property type="match status" value="1"/>
</dbReference>
<evidence type="ECO:0000313" key="3">
    <source>
        <dbReference type="EMBL" id="KXB06598.1"/>
    </source>
</evidence>
<comment type="caution">
    <text evidence="3">The sequence shown here is derived from an EMBL/GenBank/DDBJ whole genome shotgun (WGS) entry which is preliminary data.</text>
</comment>
<evidence type="ECO:0000313" key="4">
    <source>
        <dbReference type="Proteomes" id="UP000070404"/>
    </source>
</evidence>
<feature type="compositionally biased region" description="Basic and acidic residues" evidence="1">
    <location>
        <begin position="7"/>
        <end position="21"/>
    </location>
</feature>
<feature type="non-terminal residue" evidence="3">
    <location>
        <position position="1"/>
    </location>
</feature>
<dbReference type="PANTHER" id="PTHR33678:SF1">
    <property type="entry name" value="BLL1576 PROTEIN"/>
    <property type="match status" value="1"/>
</dbReference>
<dbReference type="InterPro" id="IPR052344">
    <property type="entry name" value="Transposase-related"/>
</dbReference>
<dbReference type="PANTHER" id="PTHR33678">
    <property type="entry name" value="BLL1576 PROTEIN"/>
    <property type="match status" value="1"/>
</dbReference>
<dbReference type="EMBL" id="LHYF01000032">
    <property type="protein sequence ID" value="KXB06598.1"/>
    <property type="molecule type" value="Genomic_DNA"/>
</dbReference>
<evidence type="ECO:0000259" key="2">
    <source>
        <dbReference type="Pfam" id="PF03050"/>
    </source>
</evidence>
<dbReference type="Proteomes" id="UP000070404">
    <property type="component" value="Unassembled WGS sequence"/>
</dbReference>
<keyword evidence="4" id="KW-1185">Reference proteome</keyword>
<organism evidence="3 4">
    <name type="scientific">candidate division MSBL1 archaeon SCGC-AAA382C18</name>
    <dbReference type="NCBI Taxonomy" id="1698281"/>
    <lineage>
        <taxon>Archaea</taxon>
        <taxon>Methanobacteriati</taxon>
        <taxon>Methanobacteriota</taxon>
        <taxon>candidate division MSBL1</taxon>
    </lineage>
</organism>
<accession>A0A133VJG1</accession>
<gene>
    <name evidence="3" type="ORF">AKJ52_01945</name>
</gene>
<dbReference type="InterPro" id="IPR004291">
    <property type="entry name" value="Transposase_IS66_central"/>
</dbReference>
<feature type="region of interest" description="Disordered" evidence="1">
    <location>
        <begin position="1"/>
        <end position="21"/>
    </location>
</feature>
<sequence length="376" mass="43623">GGRGRNGGHDGETRKKPEPDRTEVVLEECCTNCGRELGDPNRTKTKIIEDIPDPGSVEAVEYEVGHYECECGEETVATHEDIPERGNFGPNVLTQTTLLKFQERVPYGKIQNLFEDVYELQVSTNTLYNFTGRVADQLRPFYEEIREKVRHSEVVHCDETGISLEGEKGWIWTTTTENEVLYNVREDRSQKALEHMLGKNYLGVIVCDGWRSYSAYSSNLQRCWSHLLNESEFTADKHQEAVPIDEKLHKIYKDLKKLRDEDPPPDKREEKRKQAEKELENLVNQDYENDKVQKLVNYIKNGIDHWLTFVTSPEVEPTNNRAERSLRKIVTLRKIIGTIRSERGRYILETIMTAIETWKARGQNPHEEMQKVLRNS</sequence>